<reference evidence="1 2" key="1">
    <citation type="journal article" date="2016" name="Nat. Commun.">
        <title>Thousands of microbial genomes shed light on interconnected biogeochemical processes in an aquifer system.</title>
        <authorList>
            <person name="Anantharaman K."/>
            <person name="Brown C.T."/>
            <person name="Hug L.A."/>
            <person name="Sharon I."/>
            <person name="Castelle C.J."/>
            <person name="Probst A.J."/>
            <person name="Thomas B.C."/>
            <person name="Singh A."/>
            <person name="Wilkins M.J."/>
            <person name="Karaoz U."/>
            <person name="Brodie E.L."/>
            <person name="Williams K.H."/>
            <person name="Hubbard S.S."/>
            <person name="Banfield J.F."/>
        </authorList>
    </citation>
    <scope>NUCLEOTIDE SEQUENCE [LARGE SCALE GENOMIC DNA]</scope>
</reference>
<name>A0A1F6TJL1_9PROT</name>
<protein>
    <submittedName>
        <fullName evidence="1">Uncharacterized protein</fullName>
    </submittedName>
</protein>
<sequence>MPYFVFLVPAGKGVTLLKTCAKFSEARDFCRAERRARAAEADAIRMAFAATEPEARRLLTDKRAPSSPLEDWEA</sequence>
<evidence type="ECO:0000313" key="2">
    <source>
        <dbReference type="Proteomes" id="UP000179344"/>
    </source>
</evidence>
<gene>
    <name evidence="1" type="ORF">A2V92_04190</name>
</gene>
<dbReference type="Proteomes" id="UP000179344">
    <property type="component" value="Unassembled WGS sequence"/>
</dbReference>
<comment type="caution">
    <text evidence="1">The sequence shown here is derived from an EMBL/GenBank/DDBJ whole genome shotgun (WGS) entry which is preliminary data.</text>
</comment>
<dbReference type="EMBL" id="MFST01000005">
    <property type="protein sequence ID" value="OGI45302.1"/>
    <property type="molecule type" value="Genomic_DNA"/>
</dbReference>
<proteinExistence type="predicted"/>
<accession>A0A1F6TJL1</accession>
<evidence type="ECO:0000313" key="1">
    <source>
        <dbReference type="EMBL" id="OGI45302.1"/>
    </source>
</evidence>
<organism evidence="1 2">
    <name type="scientific">Candidatus Muproteobacteria bacterium RBG_16_65_31</name>
    <dbReference type="NCBI Taxonomy" id="1817759"/>
    <lineage>
        <taxon>Bacteria</taxon>
        <taxon>Pseudomonadati</taxon>
        <taxon>Pseudomonadota</taxon>
        <taxon>Candidatus Muproteobacteria</taxon>
    </lineage>
</organism>
<dbReference type="AlphaFoldDB" id="A0A1F6TJL1"/>